<dbReference type="EMBL" id="CP022957">
    <property type="protein sequence ID" value="ASV29242.1"/>
    <property type="molecule type" value="Genomic_DNA"/>
</dbReference>
<dbReference type="OrthoDB" id="9765571at2"/>
<evidence type="ECO:0000256" key="4">
    <source>
        <dbReference type="ARBA" id="ARBA00022452"/>
    </source>
</evidence>
<dbReference type="InterPro" id="IPR005362">
    <property type="entry name" value="UPF0164"/>
</dbReference>
<dbReference type="AlphaFoldDB" id="A0A223V1L1"/>
<gene>
    <name evidence="9" type="ORF">CJ263_02825</name>
</gene>
<proteinExistence type="inferred from homology"/>
<protein>
    <submittedName>
        <fullName evidence="9">Aromatic hydrocarbon degradation protein</fullName>
    </submittedName>
</protein>
<keyword evidence="6" id="KW-0732">Signal</keyword>
<dbReference type="RefSeq" id="WP_094995875.1">
    <property type="nucleotide sequence ID" value="NZ_BMJL01000001.1"/>
</dbReference>
<evidence type="ECO:0000256" key="3">
    <source>
        <dbReference type="ARBA" id="ARBA00008163"/>
    </source>
</evidence>
<evidence type="ECO:0000256" key="8">
    <source>
        <dbReference type="ARBA" id="ARBA00023237"/>
    </source>
</evidence>
<comment type="similarity">
    <text evidence="2">Belongs to the UPF0164 family.</text>
</comment>
<evidence type="ECO:0000256" key="6">
    <source>
        <dbReference type="ARBA" id="ARBA00022729"/>
    </source>
</evidence>
<keyword evidence="10" id="KW-1185">Reference proteome</keyword>
<accession>A0A223V1L1</accession>
<dbReference type="PANTHER" id="PTHR35093">
    <property type="entry name" value="OUTER MEMBRANE PROTEIN NMB0088-RELATED"/>
    <property type="match status" value="1"/>
</dbReference>
<dbReference type="Pfam" id="PF03687">
    <property type="entry name" value="UPF0164"/>
    <property type="match status" value="1"/>
</dbReference>
<evidence type="ECO:0000256" key="2">
    <source>
        <dbReference type="ARBA" id="ARBA00005846"/>
    </source>
</evidence>
<comment type="similarity">
    <text evidence="3">Belongs to the OmpP1/FadL family.</text>
</comment>
<keyword evidence="7" id="KW-0472">Membrane</keyword>
<dbReference type="KEGG" id="marb:CJ263_02825"/>
<dbReference type="GO" id="GO:0015483">
    <property type="term" value="F:long-chain fatty acid transporting porin activity"/>
    <property type="evidence" value="ECO:0007669"/>
    <property type="project" value="TreeGrafter"/>
</dbReference>
<comment type="subcellular location">
    <subcellularLocation>
        <location evidence="1">Cell outer membrane</location>
        <topology evidence="1">Multi-pass membrane protein</topology>
    </subcellularLocation>
</comment>
<keyword evidence="4" id="KW-1134">Transmembrane beta strand</keyword>
<keyword evidence="5" id="KW-0812">Transmembrane</keyword>
<evidence type="ECO:0000256" key="1">
    <source>
        <dbReference type="ARBA" id="ARBA00004571"/>
    </source>
</evidence>
<dbReference type="PANTHER" id="PTHR35093:SF8">
    <property type="entry name" value="OUTER MEMBRANE PROTEIN NMB0088-RELATED"/>
    <property type="match status" value="1"/>
</dbReference>
<evidence type="ECO:0000313" key="9">
    <source>
        <dbReference type="EMBL" id="ASV29242.1"/>
    </source>
</evidence>
<dbReference type="InterPro" id="IPR005017">
    <property type="entry name" value="OMPP1/FadL/TodX"/>
</dbReference>
<organism evidence="9 10">
    <name type="scientific">Maribacter cobaltidurans</name>
    <dbReference type="NCBI Taxonomy" id="1178778"/>
    <lineage>
        <taxon>Bacteria</taxon>
        <taxon>Pseudomonadati</taxon>
        <taxon>Bacteroidota</taxon>
        <taxon>Flavobacteriia</taxon>
        <taxon>Flavobacteriales</taxon>
        <taxon>Flavobacteriaceae</taxon>
        <taxon>Maribacter</taxon>
    </lineage>
</organism>
<dbReference type="Proteomes" id="UP000215244">
    <property type="component" value="Chromosome"/>
</dbReference>
<sequence>MKRIFTFITLSLCLVGSAQNINDVLRYGQENLPGTARFQAMGGAFGALGGDMSALNINPAGSAVFNNSLLTLSGTHFRRDNDANYFGTLTNTKRNEIDLNQIGGAFVFNNTDENSDWKKFSLAFNYDMVQSFENKTYVSGNSNQGIDNYFLNFAQGVPFGSILLQEDEFIEDAYLDIGASQGFREQQAFLGYYGGILDPENQDDETTNYISNTQYSSVNQDFLKTTTGYNSKFTVNAASQFRDNLYLGASLNFHNVLYDQYTEFTENGYDADSPIQRTTFDNLLSTEGNGFSFSLGAIAKLNDFVRLGGSYQSPTWYRLTDDFSQRISSDLADDDINFIDFNIVNLFDTYTIKTPSKLTGSMALVFGQNGLLSFDYGYQDFSQSELRPNNDSNFQTVNNQIANELGGVSTFRVGGEYRLGMVSLRGGYRFEQSPYTNGNTIDDLNGFSTGIGFNFGGSRLDFALSRTEQDMNERLFDTGLDTPAMITRINTNATLSYTLNF</sequence>
<evidence type="ECO:0000313" key="10">
    <source>
        <dbReference type="Proteomes" id="UP000215244"/>
    </source>
</evidence>
<dbReference type="SUPFAM" id="SSF56935">
    <property type="entry name" value="Porins"/>
    <property type="match status" value="1"/>
</dbReference>
<dbReference type="GO" id="GO:0009279">
    <property type="term" value="C:cell outer membrane"/>
    <property type="evidence" value="ECO:0007669"/>
    <property type="project" value="UniProtKB-SubCell"/>
</dbReference>
<dbReference type="Gene3D" id="2.40.160.60">
    <property type="entry name" value="Outer membrane protein transport protein (OMPP1/FadL/TodX)"/>
    <property type="match status" value="1"/>
</dbReference>
<name>A0A223V1L1_9FLAO</name>
<keyword evidence="8" id="KW-0998">Cell outer membrane</keyword>
<reference evidence="9 10" key="1">
    <citation type="submission" date="2017-08" db="EMBL/GenBank/DDBJ databases">
        <title>The complete genome sequence of Maribacter sp. B1, isolated from deep-sea sediment.</title>
        <authorList>
            <person name="Wu Y.-H."/>
            <person name="Cheng H."/>
            <person name="Xu X.-W."/>
        </authorList>
    </citation>
    <scope>NUCLEOTIDE SEQUENCE [LARGE SCALE GENOMIC DNA]</scope>
    <source>
        <strain evidence="9 10">B1</strain>
    </source>
</reference>
<evidence type="ECO:0000256" key="5">
    <source>
        <dbReference type="ARBA" id="ARBA00022692"/>
    </source>
</evidence>
<evidence type="ECO:0000256" key="7">
    <source>
        <dbReference type="ARBA" id="ARBA00023136"/>
    </source>
</evidence>